<dbReference type="InterPro" id="IPR043129">
    <property type="entry name" value="ATPase_NBD"/>
</dbReference>
<dbReference type="SUPFAM" id="SSF53067">
    <property type="entry name" value="Actin-like ATPase domain"/>
    <property type="match status" value="2"/>
</dbReference>
<evidence type="ECO:0000256" key="4">
    <source>
        <dbReference type="ARBA" id="ARBA00023016"/>
    </source>
</evidence>
<feature type="region of interest" description="Disordered" evidence="6">
    <location>
        <begin position="503"/>
        <end position="526"/>
    </location>
</feature>
<evidence type="ECO:0000313" key="9">
    <source>
        <dbReference type="Proteomes" id="UP001500620"/>
    </source>
</evidence>
<reference evidence="9" key="1">
    <citation type="journal article" date="2019" name="Int. J. Syst. Evol. Microbiol.">
        <title>The Global Catalogue of Microorganisms (GCM) 10K type strain sequencing project: providing services to taxonomists for standard genome sequencing and annotation.</title>
        <authorList>
            <consortium name="The Broad Institute Genomics Platform"/>
            <consortium name="The Broad Institute Genome Sequencing Center for Infectious Disease"/>
            <person name="Wu L."/>
            <person name="Ma J."/>
        </authorList>
    </citation>
    <scope>NUCLEOTIDE SEQUENCE [LARGE SCALE GENOMIC DNA]</scope>
    <source>
        <strain evidence="9">JCM 17441</strain>
    </source>
</reference>
<dbReference type="PROSITE" id="PS00329">
    <property type="entry name" value="HSP70_2"/>
    <property type="match status" value="1"/>
</dbReference>
<dbReference type="InterPro" id="IPR018181">
    <property type="entry name" value="Heat_shock_70_CS"/>
</dbReference>
<dbReference type="Gene3D" id="3.30.420.40">
    <property type="match status" value="2"/>
</dbReference>
<name>A0ABP8DF87_9ACTN</name>
<comment type="caution">
    <text evidence="8">The sequence shown here is derived from an EMBL/GenBank/DDBJ whole genome shotgun (WGS) entry which is preliminary data.</text>
</comment>
<evidence type="ECO:0000313" key="8">
    <source>
        <dbReference type="EMBL" id="GAA4254603.1"/>
    </source>
</evidence>
<gene>
    <name evidence="8" type="ORF">GCM10022255_059910</name>
</gene>
<keyword evidence="9" id="KW-1185">Reference proteome</keyword>
<evidence type="ECO:0000256" key="2">
    <source>
        <dbReference type="ARBA" id="ARBA00022741"/>
    </source>
</evidence>
<dbReference type="PRINTS" id="PR00301">
    <property type="entry name" value="HEATSHOCK70"/>
</dbReference>
<feature type="region of interest" description="Disordered" evidence="6">
    <location>
        <begin position="443"/>
        <end position="464"/>
    </location>
</feature>
<dbReference type="Proteomes" id="UP001500620">
    <property type="component" value="Unassembled WGS sequence"/>
</dbReference>
<keyword evidence="7" id="KW-0472">Membrane</keyword>
<evidence type="ECO:0008006" key="10">
    <source>
        <dbReference type="Google" id="ProtNLM"/>
    </source>
</evidence>
<organism evidence="8 9">
    <name type="scientific">Dactylosporangium darangshiense</name>
    <dbReference type="NCBI Taxonomy" id="579108"/>
    <lineage>
        <taxon>Bacteria</taxon>
        <taxon>Bacillati</taxon>
        <taxon>Actinomycetota</taxon>
        <taxon>Actinomycetes</taxon>
        <taxon>Micromonosporales</taxon>
        <taxon>Micromonosporaceae</taxon>
        <taxon>Dactylosporangium</taxon>
    </lineage>
</organism>
<evidence type="ECO:0000256" key="7">
    <source>
        <dbReference type="SAM" id="Phobius"/>
    </source>
</evidence>
<dbReference type="EMBL" id="BAABAT010000019">
    <property type="protein sequence ID" value="GAA4254603.1"/>
    <property type="molecule type" value="Genomic_DNA"/>
</dbReference>
<comment type="similarity">
    <text evidence="1">Belongs to the heat shock protein 70 family.</text>
</comment>
<dbReference type="PANTHER" id="PTHR45639">
    <property type="entry name" value="HSC70CB, ISOFORM G-RELATED"/>
    <property type="match status" value="1"/>
</dbReference>
<dbReference type="InterPro" id="IPR013126">
    <property type="entry name" value="Hsp_70_fam"/>
</dbReference>
<keyword evidence="5" id="KW-0143">Chaperone</keyword>
<feature type="transmembrane region" description="Helical" evidence="7">
    <location>
        <begin position="481"/>
        <end position="499"/>
    </location>
</feature>
<accession>A0ABP8DF87</accession>
<dbReference type="PANTHER" id="PTHR45639:SF34">
    <property type="entry name" value="CHAPERONE PROTEIN DNAK"/>
    <property type="match status" value="1"/>
</dbReference>
<evidence type="ECO:0000256" key="3">
    <source>
        <dbReference type="ARBA" id="ARBA00022840"/>
    </source>
</evidence>
<dbReference type="RefSeq" id="WP_345131619.1">
    <property type="nucleotide sequence ID" value="NZ_BAABAT010000019.1"/>
</dbReference>
<evidence type="ECO:0000256" key="5">
    <source>
        <dbReference type="ARBA" id="ARBA00023186"/>
    </source>
</evidence>
<sequence>MAVTFDLGIDFGTSHTVAAIAVRGGRSEVLLFDSSPLLPSGIHADSGRLLVGRDAERGARLNPAAYEPNPKRRIGEGTLLLGESQVSVVEAVAAVLGRVAEEARRVTAGVPASVSLTHPAGWGQPRRDILTEAAALAGLTGVRLVPEPVAAASYFTTVLGHQVPAGASVVVYDLGGGTFDITVVRRTRDRSWEVAAAAGLDDVGGVDMDALIVDCVLAAVDEQTRTRLEQPHTLSDFRNRRLLWDDARTVKEQLSRAATAGIPLPFGDREIHITRAEFEALARPLLDRTVTLTTSTLFTSGVTADRLAGVFLVGGATRVPLVATLLHQALGVAPVVIEQPELVVTHGSLTSAPPTSETTVPVADAAALSAARPGPATATLNMSGTVAAPGFTAARNIDIPEDQAAPRTTIATEVDAGPVPDAGQPDPSRAEIMPDRAESIATASVAQRPATTGPRVKASSPGIAGLPTGPRGFAALRRHRWLGLTAIVVILALAAVPLLNRFNGNPSKGADTTSTTQASSPTRWSGEVRLSGKHTRVDLDAVPPSLEADSQDYELEWSKSGTLLPLLDVFGSWDGGQPTMTACVENRSTHRLEYTPAPVRTGSALCMATGRVDNLGLSHEWNQAFVRVKSIDASGVLLEVIVWQDLPTPGSA</sequence>
<feature type="compositionally biased region" description="Polar residues" evidence="6">
    <location>
        <begin position="503"/>
        <end position="523"/>
    </location>
</feature>
<keyword evidence="3" id="KW-0067">ATP-binding</keyword>
<keyword evidence="2" id="KW-0547">Nucleotide-binding</keyword>
<dbReference type="PROSITE" id="PS01036">
    <property type="entry name" value="HSP70_3"/>
    <property type="match status" value="1"/>
</dbReference>
<keyword evidence="7" id="KW-1133">Transmembrane helix</keyword>
<dbReference type="Pfam" id="PF00012">
    <property type="entry name" value="HSP70"/>
    <property type="match status" value="1"/>
</dbReference>
<dbReference type="Gene3D" id="3.90.640.10">
    <property type="entry name" value="Actin, Chain A, domain 4"/>
    <property type="match status" value="1"/>
</dbReference>
<protein>
    <recommendedName>
        <fullName evidence="10">Hsp70 family protein</fullName>
    </recommendedName>
</protein>
<keyword evidence="4" id="KW-0346">Stress response</keyword>
<evidence type="ECO:0000256" key="1">
    <source>
        <dbReference type="ARBA" id="ARBA00007381"/>
    </source>
</evidence>
<keyword evidence="7" id="KW-0812">Transmembrane</keyword>
<evidence type="ECO:0000256" key="6">
    <source>
        <dbReference type="SAM" id="MobiDB-lite"/>
    </source>
</evidence>
<proteinExistence type="inferred from homology"/>